<dbReference type="SMART" id="SM00065">
    <property type="entry name" value="GAF"/>
    <property type="match status" value="1"/>
</dbReference>
<dbReference type="InterPro" id="IPR008207">
    <property type="entry name" value="Sig_transdc_His_kin_Hpt_dom"/>
</dbReference>
<feature type="domain" description="PAC" evidence="21">
    <location>
        <begin position="482"/>
        <end position="533"/>
    </location>
</feature>
<accession>D2QG78</accession>
<keyword evidence="13" id="KW-0472">Membrane</keyword>
<dbReference type="PROSITE" id="PS50894">
    <property type="entry name" value="HPT"/>
    <property type="match status" value="1"/>
</dbReference>
<reference evidence="23 24" key="1">
    <citation type="journal article" date="2010" name="Stand. Genomic Sci.">
        <title>Complete genome sequence of Spirosoma linguale type strain (1).</title>
        <authorList>
            <person name="Lail K."/>
            <person name="Sikorski J."/>
            <person name="Saunders E."/>
            <person name="Lapidus A."/>
            <person name="Glavina Del Rio T."/>
            <person name="Copeland A."/>
            <person name="Tice H."/>
            <person name="Cheng J.-F."/>
            <person name="Lucas S."/>
            <person name="Nolan M."/>
            <person name="Bruce D."/>
            <person name="Goodwin L."/>
            <person name="Pitluck S."/>
            <person name="Ivanova N."/>
            <person name="Mavromatis K."/>
            <person name="Ovchinnikova G."/>
            <person name="Pati A."/>
            <person name="Chen A."/>
            <person name="Palaniappan K."/>
            <person name="Land M."/>
            <person name="Hauser L."/>
            <person name="Chang Y.-J."/>
            <person name="Jeffries C.D."/>
            <person name="Chain P."/>
            <person name="Brettin T."/>
            <person name="Detter J.C."/>
            <person name="Schuetze A."/>
            <person name="Rohde M."/>
            <person name="Tindall B.J."/>
            <person name="Goeker M."/>
            <person name="Bristow J."/>
            <person name="Eisen J.A."/>
            <person name="Markowitz V."/>
            <person name="Hugenholtz P."/>
            <person name="Kyrpides N.C."/>
            <person name="Klenk H.-P."/>
            <person name="Chen F."/>
        </authorList>
    </citation>
    <scope>NUCLEOTIDE SEQUENCE [LARGE SCALE GENOMIC DNA]</scope>
    <source>
        <strain evidence="24">ATCC 33905 / DSM 74 / LMG 10896 / Claus 1</strain>
    </source>
</reference>
<protein>
    <recommendedName>
        <fullName evidence="15">Sensory/regulatory protein RpfC</fullName>
        <ecNumber evidence="3">2.7.13.3</ecNumber>
    </recommendedName>
</protein>
<dbReference type="CDD" id="cd00130">
    <property type="entry name" value="PAS"/>
    <property type="match status" value="2"/>
</dbReference>
<evidence type="ECO:0000256" key="11">
    <source>
        <dbReference type="ARBA" id="ARBA00022989"/>
    </source>
</evidence>
<evidence type="ECO:0000256" key="13">
    <source>
        <dbReference type="ARBA" id="ARBA00023136"/>
    </source>
</evidence>
<dbReference type="GO" id="GO:0005524">
    <property type="term" value="F:ATP binding"/>
    <property type="evidence" value="ECO:0007669"/>
    <property type="project" value="UniProtKB-KW"/>
</dbReference>
<dbReference type="SUPFAM" id="SSF55785">
    <property type="entry name" value="PYP-like sensor domain (PAS domain)"/>
    <property type="match status" value="4"/>
</dbReference>
<dbReference type="SMART" id="SM00091">
    <property type="entry name" value="PAS"/>
    <property type="match status" value="2"/>
</dbReference>
<feature type="domain" description="PAS" evidence="20">
    <location>
        <begin position="162"/>
        <end position="232"/>
    </location>
</feature>
<dbReference type="Gene3D" id="3.30.565.10">
    <property type="entry name" value="Histidine kinase-like ATPase, C-terminal domain"/>
    <property type="match status" value="1"/>
</dbReference>
<dbReference type="PROSITE" id="PS50109">
    <property type="entry name" value="HIS_KIN"/>
    <property type="match status" value="1"/>
</dbReference>
<evidence type="ECO:0000256" key="8">
    <source>
        <dbReference type="ARBA" id="ARBA00022741"/>
    </source>
</evidence>
<dbReference type="PANTHER" id="PTHR45339">
    <property type="entry name" value="HYBRID SIGNAL TRANSDUCTION HISTIDINE KINASE J"/>
    <property type="match status" value="1"/>
</dbReference>
<dbReference type="Gene3D" id="3.30.450.40">
    <property type="match status" value="1"/>
</dbReference>
<keyword evidence="24" id="KW-1185">Reference proteome</keyword>
<comment type="subunit">
    <text evidence="14">At low DSF concentrations, interacts with RpfF.</text>
</comment>
<evidence type="ECO:0000259" key="20">
    <source>
        <dbReference type="PROSITE" id="PS50112"/>
    </source>
</evidence>
<dbReference type="SMART" id="SM00448">
    <property type="entry name" value="REC"/>
    <property type="match status" value="2"/>
</dbReference>
<name>D2QG78_SPILD</name>
<dbReference type="InterPro" id="IPR036097">
    <property type="entry name" value="HisK_dim/P_sf"/>
</dbReference>
<keyword evidence="6" id="KW-0808">Transferase</keyword>
<keyword evidence="8" id="KW-0547">Nucleotide-binding</keyword>
<gene>
    <name evidence="23" type="ordered locus">Slin_0621</name>
</gene>
<evidence type="ECO:0000259" key="22">
    <source>
        <dbReference type="PROSITE" id="PS50894"/>
    </source>
</evidence>
<feature type="modified residue" description="4-aspartylphosphate" evidence="17">
    <location>
        <position position="1114"/>
    </location>
</feature>
<dbReference type="FunFam" id="1.10.287.130:FF:000002">
    <property type="entry name" value="Two-component osmosensing histidine kinase"/>
    <property type="match status" value="1"/>
</dbReference>
<dbReference type="InterPro" id="IPR003594">
    <property type="entry name" value="HATPase_dom"/>
</dbReference>
<dbReference type="Pfam" id="PF00072">
    <property type="entry name" value="Response_reg"/>
    <property type="match status" value="2"/>
</dbReference>
<dbReference type="InterPro" id="IPR036890">
    <property type="entry name" value="HATPase_C_sf"/>
</dbReference>
<dbReference type="EC" id="2.7.13.3" evidence="3"/>
<dbReference type="PROSITE" id="PS50110">
    <property type="entry name" value="RESPONSE_REGULATORY"/>
    <property type="match status" value="2"/>
</dbReference>
<dbReference type="eggNOG" id="COG0784">
    <property type="taxonomic scope" value="Bacteria"/>
</dbReference>
<keyword evidence="10" id="KW-0067">ATP-binding</keyword>
<dbReference type="CDD" id="cd16922">
    <property type="entry name" value="HATPase_EvgS-ArcB-TorS-like"/>
    <property type="match status" value="1"/>
</dbReference>
<keyword evidence="12" id="KW-0902">Two-component regulatory system</keyword>
<sequence>MDIVNEAGRLDALKSYTILDTLPQKEFDRLTELASLICQTPISLITLLDQDRQWFKSRIGLNLSETKREIAFCRYTILEEGLTEIEDATLDSRFSENPLVLSDPSIRFYAGYPLTDPNGFTLGTICVLDKVPRKLSPTQQEALRVLAETAIELIIRRRQTEEIIYVKQLFDLSNDLICLAGVDGFLKKVNPAFHQVLGWDEHYLLSHSFYELVHPDDLIDTQREVAQLANGKKTINFVHRFRCVDGTYCYLQWVATPEPATGYVFGIARNVTEEKQRELRLNHSEAKFRTFFENSQGLLCIHDLTGKMLSVNMAGAQALGYQPDELVGRRLADIVSMDHQEGLARYLQIAHTKGRASGLMHTLHKDGSLRIWLFNNILERDLDEQPYILGNAIDITERHRLEVELNRTQQMLSQTNEVARIGFWEVNVLEQTIHWSAVTRSIHEVSDDFIPNLETAIYFFKGDHQVIIRNAVTRAIEEGVGYDLELQIVTAKGQTVWVRALGIPEFDQGRCLRLYGTFQDIDEKKKVEQALLTEKLRLAAFVKHAPAAVAMFDLQMNYIAVSNRWMEDYQLTGTIIGRCHYEVFPTTPEAWKAIHARCIQGAVEKKEEDVWRPLGWTHDQYVRWEVRPWYQFDGTIGGIMMLTQDITEICLQRDELKKAKLVAEQASQAKSEFLANMSHEIRTPLNGVIGFTDLVLKTTLTPTQHQYLTIVNQSANALLTTINDILDFSKIEAGKLELTIEKVDIYELTSQAAEIITYQAQTKGLEVLLNVAPDVPRFIYTDSVRLKQVLVNLLGNAVKFTQQGEIELKVTATSVSEPGEGAIRFAVRDTGMGIRADMQQKIFHAFSQEDPSTTKKFGGTGLGLTIANKLLGLMGSQLELISEPGAGSCFYFTVQLKVEAGDAVDWGDLSWIKRVLLVDDNANNRLILRQLFLLKQIAVEEASNGFEALQLLAAQPQGFDVILMDYHMPYLDGLETIEKIRANFSTSPAEPTILLLHSSSEDERIDKACARLGVHQRFVKPLKIDDLFVVLGRIGRHESQSDIIQENATTPPVAPKSIAAPLKVLIAEDNPVNQLLTRTIINRIAPQAQIVEAANGIEAIQLYRQERADLILMDIQMPEMNGYEATRQIRELNPTAPVRIIALTAGTVKGEREKCLAAGMDDFITKPIVEESLRPFFDKWMEERTDTESASDKLAEEELHVDWRVLESIGGNDLILLQSLRATASQELTQSIVTLQQEIQHQNLAGLKALGHMLRGTALSAGMPRLARLAQRLELSDTFEGAITSALHTDIEQECKTILALMSQASSVG</sequence>
<evidence type="ECO:0000256" key="6">
    <source>
        <dbReference type="ARBA" id="ARBA00022679"/>
    </source>
</evidence>
<evidence type="ECO:0000256" key="16">
    <source>
        <dbReference type="PROSITE-ProRule" id="PRU00110"/>
    </source>
</evidence>
<dbReference type="SUPFAM" id="SSF52172">
    <property type="entry name" value="CheY-like"/>
    <property type="match status" value="2"/>
</dbReference>
<dbReference type="Gene3D" id="3.30.450.20">
    <property type="entry name" value="PAS domain"/>
    <property type="match status" value="4"/>
</dbReference>
<dbReference type="SUPFAM" id="SSF55874">
    <property type="entry name" value="ATPase domain of HSP90 chaperone/DNA topoisomerase II/histidine kinase"/>
    <property type="match status" value="1"/>
</dbReference>
<dbReference type="InterPro" id="IPR005467">
    <property type="entry name" value="His_kinase_dom"/>
</dbReference>
<evidence type="ECO:0000256" key="4">
    <source>
        <dbReference type="ARBA" id="ARBA00022475"/>
    </source>
</evidence>
<dbReference type="HOGENOM" id="CLU_002188_2_1_10"/>
<evidence type="ECO:0000256" key="17">
    <source>
        <dbReference type="PROSITE-ProRule" id="PRU00169"/>
    </source>
</evidence>
<evidence type="ECO:0000259" key="18">
    <source>
        <dbReference type="PROSITE" id="PS50109"/>
    </source>
</evidence>
<dbReference type="Gene3D" id="1.10.287.130">
    <property type="match status" value="1"/>
</dbReference>
<dbReference type="eggNOG" id="COG2203">
    <property type="taxonomic scope" value="Bacteria"/>
</dbReference>
<dbReference type="InterPro" id="IPR011006">
    <property type="entry name" value="CheY-like_superfamily"/>
</dbReference>
<dbReference type="SMART" id="SM00387">
    <property type="entry name" value="HATPase_c"/>
    <property type="match status" value="1"/>
</dbReference>
<dbReference type="SMART" id="SM00388">
    <property type="entry name" value="HisKA"/>
    <property type="match status" value="1"/>
</dbReference>
<dbReference type="InterPro" id="IPR004358">
    <property type="entry name" value="Sig_transdc_His_kin-like_C"/>
</dbReference>
<dbReference type="PROSITE" id="PS50112">
    <property type="entry name" value="PAS"/>
    <property type="match status" value="2"/>
</dbReference>
<dbReference type="CDD" id="cd00082">
    <property type="entry name" value="HisKA"/>
    <property type="match status" value="1"/>
</dbReference>
<evidence type="ECO:0000256" key="9">
    <source>
        <dbReference type="ARBA" id="ARBA00022777"/>
    </source>
</evidence>
<comment type="subcellular location">
    <subcellularLocation>
        <location evidence="2">Cell membrane</location>
        <topology evidence="2">Multi-pass membrane protein</topology>
    </subcellularLocation>
</comment>
<evidence type="ECO:0000256" key="12">
    <source>
        <dbReference type="ARBA" id="ARBA00023012"/>
    </source>
</evidence>
<keyword evidence="5 17" id="KW-0597">Phosphoprotein</keyword>
<dbReference type="eggNOG" id="COG2205">
    <property type="taxonomic scope" value="Bacteria"/>
</dbReference>
<dbReference type="CDD" id="cd17546">
    <property type="entry name" value="REC_hyHK_CKI1_RcsC-like"/>
    <property type="match status" value="2"/>
</dbReference>
<dbReference type="eggNOG" id="COG2202">
    <property type="taxonomic scope" value="Bacteria"/>
</dbReference>
<dbReference type="Pfam" id="PF00512">
    <property type="entry name" value="HisKA"/>
    <property type="match status" value="1"/>
</dbReference>
<keyword evidence="11" id="KW-1133">Transmembrane helix</keyword>
<dbReference type="Gene3D" id="3.40.50.2300">
    <property type="match status" value="2"/>
</dbReference>
<dbReference type="eggNOG" id="COG2198">
    <property type="taxonomic scope" value="Bacteria"/>
</dbReference>
<dbReference type="GO" id="GO:0005886">
    <property type="term" value="C:plasma membrane"/>
    <property type="evidence" value="ECO:0007669"/>
    <property type="project" value="UniProtKB-SubCell"/>
</dbReference>
<dbReference type="SUPFAM" id="SSF47226">
    <property type="entry name" value="Histidine-containing phosphotransfer domain, HPT domain"/>
    <property type="match status" value="1"/>
</dbReference>
<evidence type="ECO:0000256" key="10">
    <source>
        <dbReference type="ARBA" id="ARBA00022840"/>
    </source>
</evidence>
<dbReference type="InterPro" id="IPR035965">
    <property type="entry name" value="PAS-like_dom_sf"/>
</dbReference>
<keyword evidence="4" id="KW-1003">Cell membrane</keyword>
<feature type="domain" description="PAS" evidence="20">
    <location>
        <begin position="284"/>
        <end position="354"/>
    </location>
</feature>
<dbReference type="SUPFAM" id="SSF47384">
    <property type="entry name" value="Homodimeric domain of signal transducing histidine kinase"/>
    <property type="match status" value="1"/>
</dbReference>
<dbReference type="SUPFAM" id="SSF55781">
    <property type="entry name" value="GAF domain-like"/>
    <property type="match status" value="1"/>
</dbReference>
<dbReference type="Proteomes" id="UP000002028">
    <property type="component" value="Chromosome"/>
</dbReference>
<dbReference type="InterPro" id="IPR000014">
    <property type="entry name" value="PAS"/>
</dbReference>
<dbReference type="KEGG" id="sli:Slin_0621"/>
<feature type="modified residue" description="Phosphohistidine" evidence="16">
    <location>
        <position position="1252"/>
    </location>
</feature>
<dbReference type="PROSITE" id="PS50113">
    <property type="entry name" value="PAC"/>
    <property type="match status" value="1"/>
</dbReference>
<keyword evidence="9 23" id="KW-0418">Kinase</keyword>
<dbReference type="Gene3D" id="1.20.120.160">
    <property type="entry name" value="HPT domain"/>
    <property type="match status" value="1"/>
</dbReference>
<dbReference type="RefSeq" id="WP_012925237.1">
    <property type="nucleotide sequence ID" value="NC_013730.1"/>
</dbReference>
<feature type="domain" description="HPt" evidence="22">
    <location>
        <begin position="1213"/>
        <end position="1309"/>
    </location>
</feature>
<dbReference type="InterPro" id="IPR003018">
    <property type="entry name" value="GAF"/>
</dbReference>
<evidence type="ECO:0000313" key="24">
    <source>
        <dbReference type="Proteomes" id="UP000002028"/>
    </source>
</evidence>
<dbReference type="Pfam" id="PF08447">
    <property type="entry name" value="PAS_3"/>
    <property type="match status" value="1"/>
</dbReference>
<dbReference type="InterPro" id="IPR001789">
    <property type="entry name" value="Sig_transdc_resp-reg_receiver"/>
</dbReference>
<evidence type="ECO:0000256" key="7">
    <source>
        <dbReference type="ARBA" id="ARBA00022692"/>
    </source>
</evidence>
<dbReference type="Pfam" id="PF01627">
    <property type="entry name" value="Hpt"/>
    <property type="match status" value="1"/>
</dbReference>
<evidence type="ECO:0000259" key="19">
    <source>
        <dbReference type="PROSITE" id="PS50110"/>
    </source>
</evidence>
<evidence type="ECO:0000259" key="21">
    <source>
        <dbReference type="PROSITE" id="PS50113"/>
    </source>
</evidence>
<feature type="domain" description="Response regulatory" evidence="19">
    <location>
        <begin position="914"/>
        <end position="1035"/>
    </location>
</feature>
<comment type="catalytic activity">
    <reaction evidence="1">
        <text>ATP + protein L-histidine = ADP + protein N-phospho-L-histidine.</text>
        <dbReference type="EC" id="2.7.13.3"/>
    </reaction>
</comment>
<evidence type="ECO:0000256" key="14">
    <source>
        <dbReference type="ARBA" id="ARBA00064003"/>
    </source>
</evidence>
<dbReference type="InterPro" id="IPR013655">
    <property type="entry name" value="PAS_fold_3"/>
</dbReference>
<dbReference type="InterPro" id="IPR003661">
    <property type="entry name" value="HisK_dim/P_dom"/>
</dbReference>
<dbReference type="InterPro" id="IPR000700">
    <property type="entry name" value="PAS-assoc_C"/>
</dbReference>
<dbReference type="PRINTS" id="PR00344">
    <property type="entry name" value="BCTRLSENSOR"/>
</dbReference>
<dbReference type="InterPro" id="IPR036641">
    <property type="entry name" value="HPT_dom_sf"/>
</dbReference>
<dbReference type="FunFam" id="3.30.565.10:FF:000010">
    <property type="entry name" value="Sensor histidine kinase RcsC"/>
    <property type="match status" value="1"/>
</dbReference>
<dbReference type="PANTHER" id="PTHR45339:SF1">
    <property type="entry name" value="HYBRID SIGNAL TRANSDUCTION HISTIDINE KINASE J"/>
    <property type="match status" value="1"/>
</dbReference>
<dbReference type="Pfam" id="PF02518">
    <property type="entry name" value="HATPase_c"/>
    <property type="match status" value="1"/>
</dbReference>
<proteinExistence type="predicted"/>
<keyword evidence="7" id="KW-0812">Transmembrane</keyword>
<evidence type="ECO:0000313" key="23">
    <source>
        <dbReference type="EMBL" id="ADB36685.1"/>
    </source>
</evidence>
<dbReference type="STRING" id="504472.Slin_0621"/>
<dbReference type="GO" id="GO:0000155">
    <property type="term" value="F:phosphorelay sensor kinase activity"/>
    <property type="evidence" value="ECO:0007669"/>
    <property type="project" value="InterPro"/>
</dbReference>
<dbReference type="InterPro" id="IPR029016">
    <property type="entry name" value="GAF-like_dom_sf"/>
</dbReference>
<evidence type="ECO:0000256" key="3">
    <source>
        <dbReference type="ARBA" id="ARBA00012438"/>
    </source>
</evidence>
<evidence type="ECO:0000256" key="2">
    <source>
        <dbReference type="ARBA" id="ARBA00004651"/>
    </source>
</evidence>
<dbReference type="SMART" id="SM00086">
    <property type="entry name" value="PAC"/>
    <property type="match status" value="3"/>
</dbReference>
<dbReference type="NCBIfam" id="TIGR00229">
    <property type="entry name" value="sensory_box"/>
    <property type="match status" value="2"/>
</dbReference>
<feature type="domain" description="Response regulatory" evidence="19">
    <location>
        <begin position="1063"/>
        <end position="1181"/>
    </location>
</feature>
<evidence type="ECO:0000256" key="1">
    <source>
        <dbReference type="ARBA" id="ARBA00000085"/>
    </source>
</evidence>
<dbReference type="EMBL" id="CP001769">
    <property type="protein sequence ID" value="ADB36685.1"/>
    <property type="molecule type" value="Genomic_DNA"/>
</dbReference>
<evidence type="ECO:0000256" key="5">
    <source>
        <dbReference type="ARBA" id="ARBA00022553"/>
    </source>
</evidence>
<evidence type="ECO:0000256" key="15">
    <source>
        <dbReference type="ARBA" id="ARBA00068150"/>
    </source>
</evidence>
<feature type="domain" description="Histidine kinase" evidence="18">
    <location>
        <begin position="676"/>
        <end position="898"/>
    </location>
</feature>
<dbReference type="Pfam" id="PF08448">
    <property type="entry name" value="PAS_4"/>
    <property type="match status" value="2"/>
</dbReference>
<dbReference type="Gene3D" id="2.10.70.100">
    <property type="match status" value="1"/>
</dbReference>
<dbReference type="InterPro" id="IPR013656">
    <property type="entry name" value="PAS_4"/>
</dbReference>
<organism evidence="23 24">
    <name type="scientific">Spirosoma linguale (strain ATCC 33905 / DSM 74 / LMG 10896 / Claus 1)</name>
    <dbReference type="NCBI Taxonomy" id="504472"/>
    <lineage>
        <taxon>Bacteria</taxon>
        <taxon>Pseudomonadati</taxon>
        <taxon>Bacteroidota</taxon>
        <taxon>Cytophagia</taxon>
        <taxon>Cytophagales</taxon>
        <taxon>Cytophagaceae</taxon>
        <taxon>Spirosoma</taxon>
    </lineage>
</organism>
<feature type="modified residue" description="4-aspartylphosphate" evidence="17">
    <location>
        <position position="965"/>
    </location>
</feature>
<dbReference type="InterPro" id="IPR001610">
    <property type="entry name" value="PAC"/>
</dbReference>